<accession>A0ABD0JW81</accession>
<keyword evidence="2" id="KW-1185">Reference proteome</keyword>
<gene>
    <name evidence="1" type="ORF">BaRGS_00029888</name>
</gene>
<dbReference type="Proteomes" id="UP001519460">
    <property type="component" value="Unassembled WGS sequence"/>
</dbReference>
<sequence>GNTRCKLEFDLTRYKDFNLSFPGFQTPGEGQRSLVQSVAIMSVSTQELAS</sequence>
<name>A0ABD0JW81_9CAEN</name>
<organism evidence="1 2">
    <name type="scientific">Batillaria attramentaria</name>
    <dbReference type="NCBI Taxonomy" id="370345"/>
    <lineage>
        <taxon>Eukaryota</taxon>
        <taxon>Metazoa</taxon>
        <taxon>Spiralia</taxon>
        <taxon>Lophotrochozoa</taxon>
        <taxon>Mollusca</taxon>
        <taxon>Gastropoda</taxon>
        <taxon>Caenogastropoda</taxon>
        <taxon>Sorbeoconcha</taxon>
        <taxon>Cerithioidea</taxon>
        <taxon>Batillariidae</taxon>
        <taxon>Batillaria</taxon>
    </lineage>
</organism>
<evidence type="ECO:0000313" key="1">
    <source>
        <dbReference type="EMBL" id="KAK7478907.1"/>
    </source>
</evidence>
<evidence type="ECO:0000313" key="2">
    <source>
        <dbReference type="Proteomes" id="UP001519460"/>
    </source>
</evidence>
<proteinExistence type="predicted"/>
<feature type="non-terminal residue" evidence="1">
    <location>
        <position position="1"/>
    </location>
</feature>
<dbReference type="EMBL" id="JACVVK020000315">
    <property type="protein sequence ID" value="KAK7478907.1"/>
    <property type="molecule type" value="Genomic_DNA"/>
</dbReference>
<protein>
    <submittedName>
        <fullName evidence="1">Uncharacterized protein</fullName>
    </submittedName>
</protein>
<dbReference type="AlphaFoldDB" id="A0ABD0JW81"/>
<comment type="caution">
    <text evidence="1">The sequence shown here is derived from an EMBL/GenBank/DDBJ whole genome shotgun (WGS) entry which is preliminary data.</text>
</comment>
<reference evidence="1 2" key="1">
    <citation type="journal article" date="2023" name="Sci. Data">
        <title>Genome assembly of the Korean intertidal mud-creeper Batillaria attramentaria.</title>
        <authorList>
            <person name="Patra A.K."/>
            <person name="Ho P.T."/>
            <person name="Jun S."/>
            <person name="Lee S.J."/>
            <person name="Kim Y."/>
            <person name="Won Y.J."/>
        </authorList>
    </citation>
    <scope>NUCLEOTIDE SEQUENCE [LARGE SCALE GENOMIC DNA]</scope>
    <source>
        <strain evidence="1">Wonlab-2016</strain>
    </source>
</reference>